<evidence type="ECO:0000313" key="1">
    <source>
        <dbReference type="EMBL" id="SMO90971.1"/>
    </source>
</evidence>
<name>A0A521F5N8_9BACT</name>
<accession>A0A521F5N8</accession>
<protein>
    <submittedName>
        <fullName evidence="1">AAA domain-containing protein</fullName>
    </submittedName>
</protein>
<evidence type="ECO:0000313" key="2">
    <source>
        <dbReference type="Proteomes" id="UP000317557"/>
    </source>
</evidence>
<sequence length="327" mass="36771">MKTNELKIPENIDLNEMDNEPETWFNISDPLKANVPPLEFIVDGYCAKGLITVIGGSAGSGKSLFNQILFQKRNDELLPTQKGKAIYLTGADSSESEIRRRAKAIKSNDGLYTVPLPDSLYCVATNDEFMGELEHQIKNQGFDAVIFDTLADFHEGNLYEAEKANITMQRFTRLARSANVAVILITHTRKGSKIKNEYNVEDISDSRVFGTKADFVFGLKSEYQKDGSNLIELQCVKSRSAKPLSPLRAEIYFNDVMNELKITRSERMFSPELEAQTKEEKRLHKIREVQRLKDEGKSTREIADLLDIGVGTVSKYSNISEQDLSAG</sequence>
<gene>
    <name evidence="1" type="ORF">SAMN06265219_11524</name>
</gene>
<dbReference type="Proteomes" id="UP000317557">
    <property type="component" value="Unassembled WGS sequence"/>
</dbReference>
<dbReference type="RefSeq" id="WP_142455592.1">
    <property type="nucleotide sequence ID" value="NZ_FXTP01000015.1"/>
</dbReference>
<dbReference type="InterPro" id="IPR027417">
    <property type="entry name" value="P-loop_NTPase"/>
</dbReference>
<proteinExistence type="predicted"/>
<dbReference type="EMBL" id="FXTP01000015">
    <property type="protein sequence ID" value="SMO90971.1"/>
    <property type="molecule type" value="Genomic_DNA"/>
</dbReference>
<dbReference type="Gene3D" id="1.10.10.60">
    <property type="entry name" value="Homeodomain-like"/>
    <property type="match status" value="1"/>
</dbReference>
<organism evidence="1 2">
    <name type="scientific">Gracilimonas mengyeensis</name>
    <dbReference type="NCBI Taxonomy" id="1302730"/>
    <lineage>
        <taxon>Bacteria</taxon>
        <taxon>Pseudomonadati</taxon>
        <taxon>Balneolota</taxon>
        <taxon>Balneolia</taxon>
        <taxon>Balneolales</taxon>
        <taxon>Balneolaceae</taxon>
        <taxon>Gracilimonas</taxon>
    </lineage>
</organism>
<reference evidence="1 2" key="1">
    <citation type="submission" date="2017-05" db="EMBL/GenBank/DDBJ databases">
        <authorList>
            <person name="Varghese N."/>
            <person name="Submissions S."/>
        </authorList>
    </citation>
    <scope>NUCLEOTIDE SEQUENCE [LARGE SCALE GENOMIC DNA]</scope>
    <source>
        <strain evidence="1 2">DSM 21985</strain>
    </source>
</reference>
<dbReference type="SUPFAM" id="SSF52540">
    <property type="entry name" value="P-loop containing nucleoside triphosphate hydrolases"/>
    <property type="match status" value="1"/>
</dbReference>
<dbReference type="Pfam" id="PF13481">
    <property type="entry name" value="AAA_25"/>
    <property type="match status" value="1"/>
</dbReference>
<dbReference type="AlphaFoldDB" id="A0A521F5N8"/>
<keyword evidence="2" id="KW-1185">Reference proteome</keyword>
<dbReference type="OrthoDB" id="951040at2"/>
<dbReference type="Gene3D" id="3.40.50.300">
    <property type="entry name" value="P-loop containing nucleotide triphosphate hydrolases"/>
    <property type="match status" value="1"/>
</dbReference>